<dbReference type="GO" id="GO:0004565">
    <property type="term" value="F:beta-galactosidase activity"/>
    <property type="evidence" value="ECO:0007669"/>
    <property type="project" value="InterPro"/>
</dbReference>
<dbReference type="Gene3D" id="3.20.20.80">
    <property type="entry name" value="Glycosidases"/>
    <property type="match status" value="1"/>
</dbReference>
<keyword evidence="2" id="KW-0378">Hydrolase</keyword>
<dbReference type="Pfam" id="PF21467">
    <property type="entry name" value="BetaGal_gal-bd"/>
    <property type="match status" value="1"/>
</dbReference>
<dbReference type="Pfam" id="PF21317">
    <property type="entry name" value="BetaGal_ABD_1"/>
    <property type="match status" value="1"/>
</dbReference>
<feature type="domain" description="Glycoside hydrolase 35 catalytic" evidence="5">
    <location>
        <begin position="1"/>
        <end position="284"/>
    </location>
</feature>
<feature type="active site" description="Nucleophile" evidence="4">
    <location>
        <position position="193"/>
    </location>
</feature>
<dbReference type="InterPro" id="IPR048913">
    <property type="entry name" value="BetaGal_gal-bd"/>
</dbReference>
<accession>A0A649UYY4</accession>
<name>A0A649UYY4_9STRA</name>
<dbReference type="InterPro" id="IPR001944">
    <property type="entry name" value="Glycoside_Hdrlase_35"/>
</dbReference>
<feature type="domain" description="Beta-galactosidase 1-like first all-beta" evidence="6">
    <location>
        <begin position="329"/>
        <end position="434"/>
    </location>
</feature>
<reference evidence="8" key="1">
    <citation type="journal article" date="2019" name="Mol. Biol. Evol.">
        <title>Ancient Adaptive Lateral Gene Transfers in the Symbiotic Opalina - Blastocystis Stramenopile Lineage.</title>
        <authorList>
            <person name="Yubuki N."/>
            <person name="Galindo L.J."/>
            <person name="Reboul G."/>
            <person name="Lopez-Garcia P."/>
            <person name="Brown M.W."/>
            <person name="Pollet N."/>
            <person name="Moreira D."/>
        </authorList>
    </citation>
    <scope>NUCLEOTIDE SEQUENCE</scope>
    <source>
        <strain evidence="8">Opal32</strain>
    </source>
</reference>
<evidence type="ECO:0000256" key="3">
    <source>
        <dbReference type="ARBA" id="ARBA00023295"/>
    </source>
</evidence>
<dbReference type="PIRSF" id="PIRSF006336">
    <property type="entry name" value="B-gal"/>
    <property type="match status" value="1"/>
</dbReference>
<evidence type="ECO:0000259" key="7">
    <source>
        <dbReference type="Pfam" id="PF21467"/>
    </source>
</evidence>
<feature type="active site" description="Proton donor" evidence="4">
    <location>
        <position position="114"/>
    </location>
</feature>
<dbReference type="PRINTS" id="PR00742">
    <property type="entry name" value="GLHYDRLASE35"/>
</dbReference>
<dbReference type="Gene3D" id="2.60.120.260">
    <property type="entry name" value="Galactose-binding domain-like"/>
    <property type="match status" value="2"/>
</dbReference>
<evidence type="ECO:0000259" key="6">
    <source>
        <dbReference type="Pfam" id="PF21317"/>
    </source>
</evidence>
<dbReference type="InterPro" id="IPR008979">
    <property type="entry name" value="Galactose-bd-like_sf"/>
</dbReference>
<evidence type="ECO:0000259" key="5">
    <source>
        <dbReference type="Pfam" id="PF01301"/>
    </source>
</evidence>
<evidence type="ECO:0000256" key="1">
    <source>
        <dbReference type="ARBA" id="ARBA00009809"/>
    </source>
</evidence>
<proteinExistence type="evidence at transcript level"/>
<sequence length="542" mass="60680">MGLNTISTYVAWNLHEPERGVYNFESFGNIALFLEICKKHNMYVLLRPGPYICGEWEFGGLPYWLLENQSIKIRTSDPAWTSEIAEWYSVFMPIIAPYLYSNGGTILLVQVENEYGSYPACDANYLHWLYNETYKYTGPDVVIYTTDGGGTGYLKCGAIAEAYAAVDFGPGDCTAPFIAQRVYQKTGPNMNAEYYPGWLSHWGEKFPKVATDPIVKTMKQMLDVGASVNFYVNHGGTNFGFYNGANGGGNSIQVDTTSYDYDAPVTEAGDTTPKYLAIREALKSYVKNIPDVPANTTKKAYGKITFTKSAQLFDNLQNQVRYTVDNSLPLYFEQVHAAYGYVLYTTDLKGVSQKTLNIGTIHDYAIIYLGNIFIGIYQRSQQGKDIQLGPIEGELKILVENQGRINYGGDMTDRKGISDVKINGATVSGWTMKTIPMESTLGVKWEDKLYEEGPAFYQGTFTILENSDIGDTWIDVRQWNKGHIVINGFNIGRYWEPGPPQHALYIPAPILKKGVNEIVVFEQSNPSSTGTMELIDHPLLEY</sequence>
<dbReference type="AlphaFoldDB" id="A0A649UYY4"/>
<comment type="similarity">
    <text evidence="1">Belongs to the glycosyl hydrolase 35 family.</text>
</comment>
<keyword evidence="3" id="KW-0326">Glycosidase</keyword>
<dbReference type="SUPFAM" id="SSF51445">
    <property type="entry name" value="(Trans)glycosidases"/>
    <property type="match status" value="1"/>
</dbReference>
<dbReference type="EMBL" id="MN167393">
    <property type="protein sequence ID" value="QGJ83568.1"/>
    <property type="molecule type" value="mRNA"/>
</dbReference>
<dbReference type="PANTHER" id="PTHR23421">
    <property type="entry name" value="BETA-GALACTOSIDASE RELATED"/>
    <property type="match status" value="1"/>
</dbReference>
<organism evidence="8">
    <name type="scientific">Opalinidae sp</name>
    <dbReference type="NCBI Taxonomy" id="2059444"/>
    <lineage>
        <taxon>Eukaryota</taxon>
        <taxon>Sar</taxon>
        <taxon>Stramenopiles</taxon>
        <taxon>Bigyra</taxon>
        <taxon>Opalozoa</taxon>
        <taxon>Opalinata</taxon>
        <taxon>Opalinidae</taxon>
    </lineage>
</organism>
<evidence type="ECO:0000256" key="2">
    <source>
        <dbReference type="ARBA" id="ARBA00022801"/>
    </source>
</evidence>
<evidence type="ECO:0000313" key="8">
    <source>
        <dbReference type="EMBL" id="QGJ83568.1"/>
    </source>
</evidence>
<dbReference type="InterPro" id="IPR017853">
    <property type="entry name" value="GH"/>
</dbReference>
<dbReference type="InterPro" id="IPR031330">
    <property type="entry name" value="Gly_Hdrlase_35_cat"/>
</dbReference>
<dbReference type="Pfam" id="PF01301">
    <property type="entry name" value="Glyco_hydro_35"/>
    <property type="match status" value="1"/>
</dbReference>
<protein>
    <submittedName>
        <fullName evidence="8">Beta-galactosidase</fullName>
    </submittedName>
</protein>
<dbReference type="GO" id="GO:0005975">
    <property type="term" value="P:carbohydrate metabolic process"/>
    <property type="evidence" value="ECO:0007669"/>
    <property type="project" value="InterPro"/>
</dbReference>
<dbReference type="InterPro" id="IPR026283">
    <property type="entry name" value="B-gal_1-like"/>
</dbReference>
<evidence type="ECO:0000256" key="4">
    <source>
        <dbReference type="PIRSR" id="PIRSR006336-1"/>
    </source>
</evidence>
<dbReference type="InterPro" id="IPR048912">
    <property type="entry name" value="BetaGal1-like_ABD1"/>
</dbReference>
<dbReference type="SUPFAM" id="SSF49785">
    <property type="entry name" value="Galactose-binding domain-like"/>
    <property type="match status" value="1"/>
</dbReference>
<feature type="domain" description="Beta-galactosidase galactose-binding" evidence="7">
    <location>
        <begin position="454"/>
        <end position="516"/>
    </location>
</feature>